<evidence type="ECO:0000256" key="15">
    <source>
        <dbReference type="ARBA" id="ARBA00029567"/>
    </source>
</evidence>
<dbReference type="AlphaFoldDB" id="A0A9W8DY69"/>
<dbReference type="EMBL" id="JANBPT010000322">
    <property type="protein sequence ID" value="KAJ1923618.1"/>
    <property type="molecule type" value="Genomic_DNA"/>
</dbReference>
<dbReference type="OrthoDB" id="10262326at2759"/>
<dbReference type="PANTHER" id="PTHR10571:SF0">
    <property type="entry name" value="UDP-N-ACETYLGLUCOSAMINE--DOLICHYL-PHOSPHATE N-ACETYLGLUCOSAMINEPHOSPHOTRANSFERASE"/>
    <property type="match status" value="1"/>
</dbReference>
<organism evidence="21 22">
    <name type="scientific">Tieghemiomyces parasiticus</name>
    <dbReference type="NCBI Taxonomy" id="78921"/>
    <lineage>
        <taxon>Eukaryota</taxon>
        <taxon>Fungi</taxon>
        <taxon>Fungi incertae sedis</taxon>
        <taxon>Zoopagomycota</taxon>
        <taxon>Kickxellomycotina</taxon>
        <taxon>Dimargaritomycetes</taxon>
        <taxon>Dimargaritales</taxon>
        <taxon>Dimargaritaceae</taxon>
        <taxon>Tieghemiomyces</taxon>
    </lineage>
</organism>
<name>A0A9W8DY69_9FUNG</name>
<evidence type="ECO:0000313" key="21">
    <source>
        <dbReference type="EMBL" id="KAJ1923618.1"/>
    </source>
</evidence>
<evidence type="ECO:0000256" key="10">
    <source>
        <dbReference type="ARBA" id="ARBA00022723"/>
    </source>
</evidence>
<dbReference type="GO" id="GO:0016757">
    <property type="term" value="F:glycosyltransferase activity"/>
    <property type="evidence" value="ECO:0007669"/>
    <property type="project" value="UniProtKB-KW"/>
</dbReference>
<evidence type="ECO:0000256" key="7">
    <source>
        <dbReference type="ARBA" id="ARBA00022676"/>
    </source>
</evidence>
<dbReference type="GO" id="GO:0006488">
    <property type="term" value="P:dolichol-linked oligosaccharide biosynthetic process"/>
    <property type="evidence" value="ECO:0007669"/>
    <property type="project" value="InterPro"/>
</dbReference>
<keyword evidence="22" id="KW-1185">Reference proteome</keyword>
<dbReference type="Pfam" id="PF00953">
    <property type="entry name" value="Glycos_transf_4"/>
    <property type="match status" value="1"/>
</dbReference>
<dbReference type="CDD" id="cd06855">
    <property type="entry name" value="GT_GPT_euk"/>
    <property type="match status" value="1"/>
</dbReference>
<evidence type="ECO:0000256" key="6">
    <source>
        <dbReference type="ARBA" id="ARBA00017659"/>
    </source>
</evidence>
<comment type="pathway">
    <text evidence="3">Protein modification; protein glycosylation.</text>
</comment>
<keyword evidence="7" id="KW-0328">Glycosyltransferase</keyword>
<evidence type="ECO:0000256" key="17">
    <source>
        <dbReference type="ARBA" id="ARBA00044717"/>
    </source>
</evidence>
<dbReference type="InterPro" id="IPR000715">
    <property type="entry name" value="Glycosyl_transferase_4"/>
</dbReference>
<keyword evidence="13 19" id="KW-1133">Transmembrane helix</keyword>
<feature type="transmembrane region" description="Helical" evidence="19">
    <location>
        <begin position="276"/>
        <end position="294"/>
    </location>
</feature>
<feature type="transmembrane region" description="Helical" evidence="19">
    <location>
        <begin position="114"/>
        <end position="134"/>
    </location>
</feature>
<feature type="chain" id="PRO_5040957146" description="UDP-N-acetylglucosamine--dolichyl-phosphate N-acetylglucosaminephosphotransferase" evidence="20">
    <location>
        <begin position="23"/>
        <end position="425"/>
    </location>
</feature>
<dbReference type="EC" id="2.7.8.15" evidence="5"/>
<feature type="transmembrane region" description="Helical" evidence="19">
    <location>
        <begin position="300"/>
        <end position="320"/>
    </location>
</feature>
<comment type="caution">
    <text evidence="21">The sequence shown here is derived from an EMBL/GenBank/DDBJ whole genome shotgun (WGS) entry which is preliminary data.</text>
</comment>
<evidence type="ECO:0000256" key="16">
    <source>
        <dbReference type="ARBA" id="ARBA00033238"/>
    </source>
</evidence>
<keyword evidence="9 19" id="KW-0812">Transmembrane</keyword>
<comment type="cofactor">
    <cofactor evidence="1">
        <name>Mg(2+)</name>
        <dbReference type="ChEBI" id="CHEBI:18420"/>
    </cofactor>
</comment>
<dbReference type="GO" id="GO:0046872">
    <property type="term" value="F:metal ion binding"/>
    <property type="evidence" value="ECO:0007669"/>
    <property type="project" value="UniProtKB-KW"/>
</dbReference>
<evidence type="ECO:0000256" key="1">
    <source>
        <dbReference type="ARBA" id="ARBA00001946"/>
    </source>
</evidence>
<evidence type="ECO:0000256" key="12">
    <source>
        <dbReference type="ARBA" id="ARBA00022842"/>
    </source>
</evidence>
<comment type="subcellular location">
    <subcellularLocation>
        <location evidence="2">Endoplasmic reticulum membrane</location>
        <topology evidence="2">Multi-pass membrane protein</topology>
    </subcellularLocation>
</comment>
<evidence type="ECO:0000256" key="9">
    <source>
        <dbReference type="ARBA" id="ARBA00022692"/>
    </source>
</evidence>
<evidence type="ECO:0000256" key="20">
    <source>
        <dbReference type="SAM" id="SignalP"/>
    </source>
</evidence>
<dbReference type="PANTHER" id="PTHR10571">
    <property type="entry name" value="UDP-N-ACETYLGLUCOSAMINE--DOLICHYL-PHOSPHATE N-ACETYLGLUCOSAMINEPHOSPHOTRANSFERASE"/>
    <property type="match status" value="1"/>
</dbReference>
<evidence type="ECO:0000256" key="19">
    <source>
        <dbReference type="SAM" id="Phobius"/>
    </source>
</evidence>
<feature type="transmembrane region" description="Helical" evidence="19">
    <location>
        <begin position="246"/>
        <end position="264"/>
    </location>
</feature>
<feature type="transmembrane region" description="Helical" evidence="19">
    <location>
        <begin position="206"/>
        <end position="226"/>
    </location>
</feature>
<feature type="transmembrane region" description="Helical" evidence="19">
    <location>
        <begin position="32"/>
        <end position="53"/>
    </location>
</feature>
<dbReference type="GO" id="GO:0005789">
    <property type="term" value="C:endoplasmic reticulum membrane"/>
    <property type="evidence" value="ECO:0007669"/>
    <property type="project" value="UniProtKB-SubCell"/>
</dbReference>
<feature type="transmembrane region" description="Helical" evidence="19">
    <location>
        <begin position="74"/>
        <end position="94"/>
    </location>
</feature>
<comment type="similarity">
    <text evidence="4">Belongs to the glycosyltransferase 4 family.</text>
</comment>
<evidence type="ECO:0000256" key="18">
    <source>
        <dbReference type="ARBA" id="ARBA00045078"/>
    </source>
</evidence>
<keyword evidence="10" id="KW-0479">Metal-binding</keyword>
<proteinExistence type="inferred from homology"/>
<keyword evidence="12" id="KW-0460">Magnesium</keyword>
<dbReference type="Proteomes" id="UP001150569">
    <property type="component" value="Unassembled WGS sequence"/>
</dbReference>
<evidence type="ECO:0000256" key="8">
    <source>
        <dbReference type="ARBA" id="ARBA00022679"/>
    </source>
</evidence>
<evidence type="ECO:0000313" key="22">
    <source>
        <dbReference type="Proteomes" id="UP001150569"/>
    </source>
</evidence>
<keyword evidence="20" id="KW-0732">Signal</keyword>
<evidence type="ECO:0000256" key="11">
    <source>
        <dbReference type="ARBA" id="ARBA00022824"/>
    </source>
</evidence>
<evidence type="ECO:0000256" key="3">
    <source>
        <dbReference type="ARBA" id="ARBA00004922"/>
    </source>
</evidence>
<keyword evidence="11" id="KW-0256">Endoplasmic reticulum</keyword>
<keyword evidence="14 19" id="KW-0472">Membrane</keyword>
<comment type="catalytic activity">
    <reaction evidence="18">
        <text>a di-trans,poly-cis-dolichyl phosphate + UDP-N-acetyl-alpha-D-glucosamine = an N-acetyl-alpha-D-glucosaminyl-diphospho-di-trans,poly-cis-dolichol + UMP</text>
        <dbReference type="Rhea" id="RHEA:13289"/>
        <dbReference type="Rhea" id="RHEA-COMP:19498"/>
        <dbReference type="Rhea" id="RHEA-COMP:19507"/>
        <dbReference type="ChEBI" id="CHEBI:57683"/>
        <dbReference type="ChEBI" id="CHEBI:57705"/>
        <dbReference type="ChEBI" id="CHEBI:57865"/>
        <dbReference type="ChEBI" id="CHEBI:58427"/>
        <dbReference type="EC" id="2.7.8.15"/>
    </reaction>
    <physiologicalReaction direction="left-to-right" evidence="18">
        <dbReference type="Rhea" id="RHEA:13290"/>
    </physiologicalReaction>
</comment>
<feature type="transmembrane region" description="Helical" evidence="19">
    <location>
        <begin position="178"/>
        <end position="199"/>
    </location>
</feature>
<evidence type="ECO:0000256" key="4">
    <source>
        <dbReference type="ARBA" id="ARBA00009317"/>
    </source>
</evidence>
<protein>
    <recommendedName>
        <fullName evidence="6">UDP-N-acetylglucosamine--dolichyl-phosphate N-acetylglucosaminephosphotransferase</fullName>
        <ecNumber evidence="5">2.7.8.15</ecNumber>
    </recommendedName>
    <alternativeName>
        <fullName evidence="15">GlcNAc-1-P transferase</fullName>
    </alternativeName>
    <alternativeName>
        <fullName evidence="16">N-acetylglucosamine-1-phosphate transferase</fullName>
    </alternativeName>
</protein>
<accession>A0A9W8DY69</accession>
<dbReference type="GO" id="GO:0003975">
    <property type="term" value="F:UDP-N-acetylglucosamine-dolichyl-phosphate N-acetylglucosaminephosphotransferase activity"/>
    <property type="evidence" value="ECO:0007669"/>
    <property type="project" value="UniProtKB-EC"/>
</dbReference>
<evidence type="ECO:0000256" key="5">
    <source>
        <dbReference type="ARBA" id="ARBA00013225"/>
    </source>
</evidence>
<reference evidence="21" key="1">
    <citation type="submission" date="2022-07" db="EMBL/GenBank/DDBJ databases">
        <title>Phylogenomic reconstructions and comparative analyses of Kickxellomycotina fungi.</title>
        <authorList>
            <person name="Reynolds N.K."/>
            <person name="Stajich J.E."/>
            <person name="Barry K."/>
            <person name="Grigoriev I.V."/>
            <person name="Crous P."/>
            <person name="Smith M.E."/>
        </authorList>
    </citation>
    <scope>NUCLEOTIDE SEQUENCE</scope>
    <source>
        <strain evidence="21">RSA 861</strain>
    </source>
</reference>
<feature type="signal peptide" evidence="20">
    <location>
        <begin position="1"/>
        <end position="22"/>
    </location>
</feature>
<evidence type="ECO:0000256" key="14">
    <source>
        <dbReference type="ARBA" id="ARBA00023136"/>
    </source>
</evidence>
<keyword evidence="8 21" id="KW-0808">Transferase</keyword>
<feature type="transmembrane region" description="Helical" evidence="19">
    <location>
        <begin position="146"/>
        <end position="163"/>
    </location>
</feature>
<sequence length="425" mass="46788">MSTTTVLWTAPAVLGLAVLTQATNDPLAISTYLAVLTGLLTWRLIPAVADRFVAAGLSGKDVNKAHQPIIPESLGIIAATLYLICLFLFIPFPFRQWFPAEPAVLSLRTFPFQRLGEFLAALLCLQSMVFLGFADDVFDIRWRYKLVMPTVASIPLLMGYYLSDGITYVVLPIPLRPILGRILDIGILYYVYIAMLAIFCTNSINILAGINGVEAGQSLVIALSVAANDLLYVNGPDRPAAEVHLFSLYFILPFIAVTTALLWHNWYPARVFVGDTYCYFAGMTFAVVGIIGHFSKTLLLFFIPQIFNFIYSAPQLFRLVPCPRHRMPRLNPATGRLEPSDASLATATPTGLAVVRTLARFRLVRVATDDAGTPLRVSNLTLLNMLLVHCGPLPENHLAALVVALQVFGSVAAFTVRYQLVTFLY</sequence>
<dbReference type="InterPro" id="IPR033895">
    <property type="entry name" value="GPT"/>
</dbReference>
<comment type="function">
    <text evidence="17">UDP-N-acetylglucosamine--dolichyl-phosphate N-acetylglucosaminephosphotransferase that operates in the biosynthetic pathway of dolichol-linked oligosaccharides, the glycan precursors employed in protein asparagine (N)-glycosylation. The assembly of dolichol-linked oligosaccharides begins on the cytosolic side of the endoplasmic reticulum membrane and finishes in its lumen. The sequential addition of sugars to dolichol pyrophosphate produces dolichol-linked oligosaccharides containing fourteen sugars, including two GlcNAcs, nine mannoses and three glucoses. Once assembled, the oligosaccharide is transferred from the lipid to nascent proteins by oligosaccharyltransferases. Catalyzes the initial step of dolichol-linked oligosaccharide biosynthesis, transfering GlcNAc-1-P from cytosolic UDP-GlcNAc onto the carrier lipid dolichyl phosphate (P-dolichol), yielding GlcNAc-P-P-dolichol embedded in the cytoplasmic leaflet of the endoplasmic reticulum membrane.</text>
</comment>
<evidence type="ECO:0000256" key="2">
    <source>
        <dbReference type="ARBA" id="ARBA00004477"/>
    </source>
</evidence>
<evidence type="ECO:0000256" key="13">
    <source>
        <dbReference type="ARBA" id="ARBA00022989"/>
    </source>
</evidence>
<gene>
    <name evidence="21" type="primary">ALG7_1</name>
    <name evidence="21" type="ORF">IWQ60_005764</name>
</gene>